<proteinExistence type="predicted"/>
<evidence type="ECO:0000313" key="3">
    <source>
        <dbReference type="Proteomes" id="UP000321323"/>
    </source>
</evidence>
<keyword evidence="3" id="KW-1185">Reference proteome</keyword>
<sequence>MTEPFLPSSMNNETRKKLWKILGVIALGVLSSAVWDLLKPMIGGLWFAALSLTTLGIDSLKDAIYARGGGTELAARINGATTILFAAVFSGTSILIMFLRSAGIGRGRYPGLVLIICILGTYVGIAQSMSQRYVGTLVKHRLRIEELAESTLDSQGYRALVLQRHEIVDKKSYLSYLKTVSSELAKKGIQTPSREFW</sequence>
<keyword evidence="1" id="KW-1133">Transmembrane helix</keyword>
<feature type="transmembrane region" description="Helical" evidence="1">
    <location>
        <begin position="18"/>
        <end position="35"/>
    </location>
</feature>
<gene>
    <name evidence="2" type="ORF">E7V67_005710</name>
</gene>
<reference evidence="2 3" key="1">
    <citation type="journal article" date="2019" name="Int. J. Syst. Evol. Microbiol.">
        <title>The Draft Whole-Genome Sequence of the Antibiotic Producer Empedobacter haloabium ATCC 31962 Provides Indications for Its Taxonomic Reclassification.</title>
        <authorList>
            <person name="Miess H."/>
            <person name="Arlt P."/>
            <person name="Apel A.K."/>
            <person name="Weber T."/>
            <person name="Nieselt K."/>
            <person name="Hanssen F."/>
            <person name="Czemmel S."/>
            <person name="Nahnsen S."/>
            <person name="Gross H."/>
        </authorList>
    </citation>
    <scope>NUCLEOTIDE SEQUENCE [LARGE SCALE GENOMIC DNA]</scope>
    <source>
        <strain evidence="2 3">ATCC 31962</strain>
    </source>
</reference>
<evidence type="ECO:0000256" key="1">
    <source>
        <dbReference type="SAM" id="Phobius"/>
    </source>
</evidence>
<name>A0ABZ1UPA8_9BURK</name>
<feature type="transmembrane region" description="Helical" evidence="1">
    <location>
        <begin position="111"/>
        <end position="129"/>
    </location>
</feature>
<keyword evidence="1" id="KW-0812">Transmembrane</keyword>
<organism evidence="2 3">
    <name type="scientific">[Empedobacter] haloabium</name>
    <dbReference type="NCBI Taxonomy" id="592317"/>
    <lineage>
        <taxon>Bacteria</taxon>
        <taxon>Pseudomonadati</taxon>
        <taxon>Pseudomonadota</taxon>
        <taxon>Betaproteobacteria</taxon>
        <taxon>Burkholderiales</taxon>
        <taxon>Oxalobacteraceae</taxon>
        <taxon>Telluria group</taxon>
        <taxon>Telluria group incertae sedis</taxon>
    </lineage>
</organism>
<dbReference type="EMBL" id="CP136508">
    <property type="protein sequence ID" value="WUR14600.1"/>
    <property type="molecule type" value="Genomic_DNA"/>
</dbReference>
<keyword evidence="1" id="KW-0472">Membrane</keyword>
<feature type="transmembrane region" description="Helical" evidence="1">
    <location>
        <begin position="80"/>
        <end position="99"/>
    </location>
</feature>
<feature type="transmembrane region" description="Helical" evidence="1">
    <location>
        <begin position="41"/>
        <end position="60"/>
    </location>
</feature>
<accession>A0ABZ1UPA8</accession>
<protein>
    <submittedName>
        <fullName evidence="2">Uncharacterized protein</fullName>
    </submittedName>
</protein>
<dbReference type="Proteomes" id="UP000321323">
    <property type="component" value="Chromosome"/>
</dbReference>
<evidence type="ECO:0000313" key="2">
    <source>
        <dbReference type="EMBL" id="WUR14600.1"/>
    </source>
</evidence>